<organism evidence="1 2">
    <name type="scientific">Roseburia inulinivorans</name>
    <dbReference type="NCBI Taxonomy" id="360807"/>
    <lineage>
        <taxon>Bacteria</taxon>
        <taxon>Bacillati</taxon>
        <taxon>Bacillota</taxon>
        <taxon>Clostridia</taxon>
        <taxon>Lachnospirales</taxon>
        <taxon>Lachnospiraceae</taxon>
        <taxon>Roseburia</taxon>
    </lineage>
</organism>
<dbReference type="Proteomes" id="UP000286271">
    <property type="component" value="Unassembled WGS sequence"/>
</dbReference>
<sequence length="68" mass="7967">MESINRKLKDLKRLGRDFRNFEHFRNRFPYATGCATETGLRLNTSTNISKNYGISWISTESPIRKNTN</sequence>
<dbReference type="EMBL" id="QSKW01000002">
    <property type="protein sequence ID" value="RHF00012.1"/>
    <property type="molecule type" value="Genomic_DNA"/>
</dbReference>
<evidence type="ECO:0000313" key="1">
    <source>
        <dbReference type="EMBL" id="RHF00012.1"/>
    </source>
</evidence>
<gene>
    <name evidence="1" type="ORF">DW707_02055</name>
</gene>
<dbReference type="AlphaFoldDB" id="A0A414LYF1"/>
<comment type="caution">
    <text evidence="1">The sequence shown here is derived from an EMBL/GenBank/DDBJ whole genome shotgun (WGS) entry which is preliminary data.</text>
</comment>
<proteinExistence type="predicted"/>
<evidence type="ECO:0000313" key="2">
    <source>
        <dbReference type="Proteomes" id="UP000286271"/>
    </source>
</evidence>
<name>A0A414LYF1_9FIRM</name>
<evidence type="ECO:0008006" key="3">
    <source>
        <dbReference type="Google" id="ProtNLM"/>
    </source>
</evidence>
<protein>
    <recommendedName>
        <fullName evidence="3">Transposase IS204/IS1001/IS1096/IS1165 DDE domain-containing protein</fullName>
    </recommendedName>
</protein>
<reference evidence="1 2" key="1">
    <citation type="submission" date="2018-08" db="EMBL/GenBank/DDBJ databases">
        <title>A genome reference for cultivated species of the human gut microbiota.</title>
        <authorList>
            <person name="Zou Y."/>
            <person name="Xue W."/>
            <person name="Luo G."/>
        </authorList>
    </citation>
    <scope>NUCLEOTIDE SEQUENCE [LARGE SCALE GENOMIC DNA]</scope>
    <source>
        <strain evidence="1 2">AM27-11</strain>
    </source>
</reference>
<accession>A0A414LYF1</accession>